<gene>
    <name evidence="2" type="ORF">ILUMI_12549</name>
</gene>
<keyword evidence="3" id="KW-1185">Reference proteome</keyword>
<name>A0A8K0GBP4_IGNLU</name>
<organism evidence="2 3">
    <name type="scientific">Ignelater luminosus</name>
    <name type="common">Cucubano</name>
    <name type="synonym">Pyrophorus luminosus</name>
    <dbReference type="NCBI Taxonomy" id="2038154"/>
    <lineage>
        <taxon>Eukaryota</taxon>
        <taxon>Metazoa</taxon>
        <taxon>Ecdysozoa</taxon>
        <taxon>Arthropoda</taxon>
        <taxon>Hexapoda</taxon>
        <taxon>Insecta</taxon>
        <taxon>Pterygota</taxon>
        <taxon>Neoptera</taxon>
        <taxon>Endopterygota</taxon>
        <taxon>Coleoptera</taxon>
        <taxon>Polyphaga</taxon>
        <taxon>Elateriformia</taxon>
        <taxon>Elateroidea</taxon>
        <taxon>Elateridae</taxon>
        <taxon>Agrypninae</taxon>
        <taxon>Pyrophorini</taxon>
        <taxon>Ignelater</taxon>
    </lineage>
</organism>
<evidence type="ECO:0000313" key="3">
    <source>
        <dbReference type="Proteomes" id="UP000801492"/>
    </source>
</evidence>
<reference evidence="2" key="1">
    <citation type="submission" date="2019-08" db="EMBL/GenBank/DDBJ databases">
        <title>The genome of the North American firefly Photinus pyralis.</title>
        <authorList>
            <consortium name="Photinus pyralis genome working group"/>
            <person name="Fallon T.R."/>
            <person name="Sander Lower S.E."/>
            <person name="Weng J.-K."/>
        </authorList>
    </citation>
    <scope>NUCLEOTIDE SEQUENCE</scope>
    <source>
        <strain evidence="2">TRF0915ILg1</strain>
        <tissue evidence="2">Whole body</tissue>
    </source>
</reference>
<comment type="caution">
    <text evidence="2">The sequence shown here is derived from an EMBL/GenBank/DDBJ whole genome shotgun (WGS) entry which is preliminary data.</text>
</comment>
<dbReference type="AlphaFoldDB" id="A0A8K0GBP4"/>
<dbReference type="Proteomes" id="UP000801492">
    <property type="component" value="Unassembled WGS sequence"/>
</dbReference>
<dbReference type="InterPro" id="IPR029526">
    <property type="entry name" value="PGBD"/>
</dbReference>
<proteinExistence type="predicted"/>
<dbReference type="PANTHER" id="PTHR46599">
    <property type="entry name" value="PIGGYBAC TRANSPOSABLE ELEMENT-DERIVED PROTEIN 4"/>
    <property type="match status" value="1"/>
</dbReference>
<dbReference type="EMBL" id="VTPC01007813">
    <property type="protein sequence ID" value="KAF2893624.1"/>
    <property type="molecule type" value="Genomic_DNA"/>
</dbReference>
<dbReference type="OrthoDB" id="6769954at2759"/>
<accession>A0A8K0GBP4</accession>
<evidence type="ECO:0000313" key="2">
    <source>
        <dbReference type="EMBL" id="KAF2893624.1"/>
    </source>
</evidence>
<protein>
    <recommendedName>
        <fullName evidence="1">PiggyBac transposable element-derived protein domain-containing protein</fullName>
    </recommendedName>
</protein>
<evidence type="ECO:0000259" key="1">
    <source>
        <dbReference type="Pfam" id="PF13843"/>
    </source>
</evidence>
<feature type="domain" description="PiggyBac transposable element-derived protein" evidence="1">
    <location>
        <begin position="5"/>
        <end position="99"/>
    </location>
</feature>
<sequence length="206" mass="23730">MKANTKREPQSSLFAFAEYGKVTMCSYVPKKNKSVILLSTMHSDNSVSGAKNKPEIMQYDNSTKRGVDNMDKMVTHYSTKRRTCRWPFAMFYNMTDTAYLASYIIYTCNNLLAKKSSHSRRTFYRELGKSLAMPSIEHHQHQPVPFIHRVLKDVSQSSVHAIFVNHTINNKAKQESLAVFVIGLYVKNTRNQSLNVVLVTYDKMFQ</sequence>
<dbReference type="Pfam" id="PF13843">
    <property type="entry name" value="DDE_Tnp_1_7"/>
    <property type="match status" value="1"/>
</dbReference>
<dbReference type="PANTHER" id="PTHR46599:SF6">
    <property type="entry name" value="DUAL SPECIFICITY PHOSPHATASE 26"/>
    <property type="match status" value="1"/>
</dbReference>